<dbReference type="Proteomes" id="UP000235584">
    <property type="component" value="Chromosome"/>
</dbReference>
<keyword evidence="2" id="KW-1185">Reference proteome</keyword>
<gene>
    <name evidence="1" type="ORF">C0V70_03495</name>
</gene>
<dbReference type="AlphaFoldDB" id="A0A2K9NNX0"/>
<sequence>MIRFIIRLYTILLMLDAILSFFPETSRYQWRQKLKKICDYTCDPVRRYMPQGLPFDLSPIVVVFLLYIFVEIFSFLW</sequence>
<accession>A0A2K9NNX0</accession>
<organism evidence="1 2">
    <name type="scientific">Bacteriovorax stolpii</name>
    <name type="common">Bdellovibrio stolpii</name>
    <dbReference type="NCBI Taxonomy" id="960"/>
    <lineage>
        <taxon>Bacteria</taxon>
        <taxon>Pseudomonadati</taxon>
        <taxon>Bdellovibrionota</taxon>
        <taxon>Bacteriovoracia</taxon>
        <taxon>Bacteriovoracales</taxon>
        <taxon>Bacteriovoracaceae</taxon>
        <taxon>Bacteriovorax</taxon>
    </lineage>
</organism>
<dbReference type="RefSeq" id="WP_102242482.1">
    <property type="nucleotide sequence ID" value="NZ_CP025704.1"/>
</dbReference>
<proteinExistence type="predicted"/>
<dbReference type="OrthoDB" id="5298064at2"/>
<dbReference type="Pfam" id="PF02325">
    <property type="entry name" value="CCB3_YggT"/>
    <property type="match status" value="1"/>
</dbReference>
<dbReference type="GO" id="GO:0016020">
    <property type="term" value="C:membrane"/>
    <property type="evidence" value="ECO:0007669"/>
    <property type="project" value="InterPro"/>
</dbReference>
<dbReference type="KEGG" id="bsto:C0V70_03495"/>
<protein>
    <submittedName>
        <fullName evidence="1">Uncharacterized protein</fullName>
    </submittedName>
</protein>
<evidence type="ECO:0000313" key="2">
    <source>
        <dbReference type="Proteomes" id="UP000235584"/>
    </source>
</evidence>
<name>A0A2K9NNX0_BACTC</name>
<reference evidence="1 2" key="1">
    <citation type="submission" date="2018-01" db="EMBL/GenBank/DDBJ databases">
        <title>Complete genome sequence of Bacteriovorax stolpii DSM12778.</title>
        <authorList>
            <person name="Tang B."/>
            <person name="Chang J."/>
        </authorList>
    </citation>
    <scope>NUCLEOTIDE SEQUENCE [LARGE SCALE GENOMIC DNA]</scope>
    <source>
        <strain evidence="1 2">DSM 12778</strain>
    </source>
</reference>
<dbReference type="InterPro" id="IPR003425">
    <property type="entry name" value="CCB3/YggT"/>
</dbReference>
<evidence type="ECO:0000313" key="1">
    <source>
        <dbReference type="EMBL" id="AUN97187.1"/>
    </source>
</evidence>
<dbReference type="EMBL" id="CP025704">
    <property type="protein sequence ID" value="AUN97187.1"/>
    <property type="molecule type" value="Genomic_DNA"/>
</dbReference>